<dbReference type="SUPFAM" id="SSF55729">
    <property type="entry name" value="Acyl-CoA N-acyltransferases (Nat)"/>
    <property type="match status" value="1"/>
</dbReference>
<proteinExistence type="predicted"/>
<comment type="caution">
    <text evidence="2">The sequence shown here is derived from an EMBL/GenBank/DDBJ whole genome shotgun (WGS) entry which is preliminary data.</text>
</comment>
<dbReference type="Pfam" id="PF00583">
    <property type="entry name" value="Acetyltransf_1"/>
    <property type="match status" value="1"/>
</dbReference>
<dbReference type="AlphaFoldDB" id="A0A4R2HL47"/>
<dbReference type="Gene3D" id="3.40.630.30">
    <property type="match status" value="1"/>
</dbReference>
<dbReference type="CDD" id="cd04301">
    <property type="entry name" value="NAT_SF"/>
    <property type="match status" value="1"/>
</dbReference>
<evidence type="ECO:0000259" key="1">
    <source>
        <dbReference type="PROSITE" id="PS51186"/>
    </source>
</evidence>
<keyword evidence="2" id="KW-0687">Ribonucleoprotein</keyword>
<dbReference type="Proteomes" id="UP000294508">
    <property type="component" value="Unassembled WGS sequence"/>
</dbReference>
<dbReference type="InterPro" id="IPR000182">
    <property type="entry name" value="GNAT_dom"/>
</dbReference>
<dbReference type="GO" id="GO:0005840">
    <property type="term" value="C:ribosome"/>
    <property type="evidence" value="ECO:0007669"/>
    <property type="project" value="UniProtKB-KW"/>
</dbReference>
<accession>A0A4R2HL47</accession>
<sequence length="166" mass="18286">MRIDHTGPVAAAKVPADIVVRRGAFDDASRRAAHGVLIASFRGQFGFVPRPHEVWIEEREARATFDWSQLTVLEVNRRAVAIRACSDEYVETENCGYIDMLGVVERFRGRGLATFLLHDAFALDAAAGRTGTIVHVDTNTPTHALRLYHSAGMTTSTAPRRTLPVT</sequence>
<protein>
    <submittedName>
        <fullName evidence="2">Ribosomal protein S18 acetylase RimI-like enzyme</fullName>
    </submittedName>
</protein>
<dbReference type="GO" id="GO:0016747">
    <property type="term" value="F:acyltransferase activity, transferring groups other than amino-acyl groups"/>
    <property type="evidence" value="ECO:0007669"/>
    <property type="project" value="InterPro"/>
</dbReference>
<organism evidence="2 3">
    <name type="scientific">Kribbella steppae</name>
    <dbReference type="NCBI Taxonomy" id="2512223"/>
    <lineage>
        <taxon>Bacteria</taxon>
        <taxon>Bacillati</taxon>
        <taxon>Actinomycetota</taxon>
        <taxon>Actinomycetes</taxon>
        <taxon>Propionibacteriales</taxon>
        <taxon>Kribbellaceae</taxon>
        <taxon>Kribbella</taxon>
    </lineage>
</organism>
<feature type="domain" description="N-acetyltransferase" evidence="1">
    <location>
        <begin position="23"/>
        <end position="166"/>
    </location>
</feature>
<evidence type="ECO:0000313" key="2">
    <source>
        <dbReference type="EMBL" id="TCO28485.1"/>
    </source>
</evidence>
<dbReference type="EMBL" id="SLWN01000006">
    <property type="protein sequence ID" value="TCO28485.1"/>
    <property type="molecule type" value="Genomic_DNA"/>
</dbReference>
<dbReference type="InterPro" id="IPR016181">
    <property type="entry name" value="Acyl_CoA_acyltransferase"/>
</dbReference>
<dbReference type="PROSITE" id="PS51186">
    <property type="entry name" value="GNAT"/>
    <property type="match status" value="1"/>
</dbReference>
<name>A0A4R2HL47_9ACTN</name>
<gene>
    <name evidence="2" type="ORF">EV652_106471</name>
</gene>
<keyword evidence="2" id="KW-0689">Ribosomal protein</keyword>
<evidence type="ECO:0000313" key="3">
    <source>
        <dbReference type="Proteomes" id="UP000294508"/>
    </source>
</evidence>
<reference evidence="2 3" key="1">
    <citation type="journal article" date="2015" name="Stand. Genomic Sci.">
        <title>Genomic Encyclopedia of Bacterial and Archaeal Type Strains, Phase III: the genomes of soil and plant-associated and newly described type strains.</title>
        <authorList>
            <person name="Whitman W.B."/>
            <person name="Woyke T."/>
            <person name="Klenk H.P."/>
            <person name="Zhou Y."/>
            <person name="Lilburn T.G."/>
            <person name="Beck B.J."/>
            <person name="De Vos P."/>
            <person name="Vandamme P."/>
            <person name="Eisen J.A."/>
            <person name="Garrity G."/>
            <person name="Hugenholtz P."/>
            <person name="Kyrpides N.C."/>
        </authorList>
    </citation>
    <scope>NUCLEOTIDE SEQUENCE [LARGE SCALE GENOMIC DNA]</scope>
    <source>
        <strain evidence="2 3">VKM Ac-2572</strain>
    </source>
</reference>
<keyword evidence="3" id="KW-1185">Reference proteome</keyword>